<evidence type="ECO:0000313" key="8">
    <source>
        <dbReference type="EMBL" id="PWN57466.1"/>
    </source>
</evidence>
<keyword evidence="3 5" id="KW-0732">Signal</keyword>
<dbReference type="NCBIfam" id="TIGR02800">
    <property type="entry name" value="propeller_TolB"/>
    <property type="match status" value="1"/>
</dbReference>
<dbReference type="InterPro" id="IPR011042">
    <property type="entry name" value="6-blade_b-propeller_TolB-like"/>
</dbReference>
<dbReference type="InterPro" id="IPR007195">
    <property type="entry name" value="TolB_N"/>
</dbReference>
<comment type="subcellular location">
    <subcellularLocation>
        <location evidence="1 5">Periplasm</location>
    </subcellularLocation>
</comment>
<dbReference type="SUPFAM" id="SSF52964">
    <property type="entry name" value="TolB, N-terminal domain"/>
    <property type="match status" value="1"/>
</dbReference>
<feature type="chain" id="PRO_5017091346" description="Tol-Pal system protein TolB" evidence="5">
    <location>
        <begin position="20"/>
        <end position="422"/>
    </location>
</feature>
<protein>
    <recommendedName>
        <fullName evidence="5">Tol-Pal system protein TolB</fullName>
    </recommendedName>
</protein>
<dbReference type="SUPFAM" id="SSF69304">
    <property type="entry name" value="Tricorn protease N-terminal domain"/>
    <property type="match status" value="1"/>
</dbReference>
<dbReference type="Pfam" id="PF07676">
    <property type="entry name" value="PD40"/>
    <property type="match status" value="3"/>
</dbReference>
<dbReference type="InterPro" id="IPR014167">
    <property type="entry name" value="Tol-Pal_TolB"/>
</dbReference>
<keyword evidence="5" id="KW-0131">Cell cycle</keyword>
<comment type="function">
    <text evidence="5">Part of the Tol-Pal system, which plays a role in outer membrane invagination during cell division and is important for maintaining outer membrane integrity.</text>
</comment>
<evidence type="ECO:0000256" key="2">
    <source>
        <dbReference type="ARBA" id="ARBA00009820"/>
    </source>
</evidence>
<name>A0A363UPR0_9GAMM</name>
<dbReference type="PANTHER" id="PTHR36842">
    <property type="entry name" value="PROTEIN TOLB HOMOLOG"/>
    <property type="match status" value="1"/>
</dbReference>
<proteinExistence type="inferred from homology"/>
<dbReference type="RefSeq" id="WP_109718970.1">
    <property type="nucleotide sequence ID" value="NZ_QEQK01000002.1"/>
</dbReference>
<comment type="similarity">
    <text evidence="2 5">Belongs to the TolB family.</text>
</comment>
<evidence type="ECO:0000259" key="7">
    <source>
        <dbReference type="Pfam" id="PF04052"/>
    </source>
</evidence>
<evidence type="ECO:0000313" key="9">
    <source>
        <dbReference type="Proteomes" id="UP000251800"/>
    </source>
</evidence>
<dbReference type="AlphaFoldDB" id="A0A363UPR0"/>
<accession>A0A363UPR0</accession>
<dbReference type="Gene3D" id="3.40.50.10070">
    <property type="entry name" value="TolB, N-terminal domain"/>
    <property type="match status" value="1"/>
</dbReference>
<evidence type="ECO:0000256" key="4">
    <source>
        <dbReference type="ARBA" id="ARBA00022764"/>
    </source>
</evidence>
<organism evidence="8 9">
    <name type="scientific">Abyssibacter profundi</name>
    <dbReference type="NCBI Taxonomy" id="2182787"/>
    <lineage>
        <taxon>Bacteria</taxon>
        <taxon>Pseudomonadati</taxon>
        <taxon>Pseudomonadota</taxon>
        <taxon>Gammaproteobacteria</taxon>
        <taxon>Chromatiales</taxon>
        <taxon>Oceanococcaceae</taxon>
        <taxon>Abyssibacter</taxon>
    </lineage>
</organism>
<feature type="signal peptide" evidence="5">
    <location>
        <begin position="1"/>
        <end position="19"/>
    </location>
</feature>
<dbReference type="GO" id="GO:0051301">
    <property type="term" value="P:cell division"/>
    <property type="evidence" value="ECO:0007669"/>
    <property type="project" value="UniProtKB-UniRule"/>
</dbReference>
<gene>
    <name evidence="5 8" type="primary">tolB</name>
    <name evidence="8" type="ORF">DEH80_02965</name>
</gene>
<keyword evidence="4 5" id="KW-0574">Periplasm</keyword>
<comment type="subunit">
    <text evidence="5">The Tol-Pal system is composed of five core proteins: the inner membrane proteins TolA, TolQ and TolR, the periplasmic protein TolB and the outer membrane protein Pal. They form a network linking the inner and outer membranes and the peptidoglycan layer.</text>
</comment>
<feature type="region of interest" description="Disordered" evidence="6">
    <location>
        <begin position="396"/>
        <end position="422"/>
    </location>
</feature>
<evidence type="ECO:0000256" key="5">
    <source>
        <dbReference type="HAMAP-Rule" id="MF_00671"/>
    </source>
</evidence>
<keyword evidence="5" id="KW-0132">Cell division</keyword>
<dbReference type="OrthoDB" id="9802240at2"/>
<evidence type="ECO:0000256" key="3">
    <source>
        <dbReference type="ARBA" id="ARBA00022729"/>
    </source>
</evidence>
<dbReference type="EMBL" id="QEQK01000002">
    <property type="protein sequence ID" value="PWN57466.1"/>
    <property type="molecule type" value="Genomic_DNA"/>
</dbReference>
<comment type="caution">
    <text evidence="8">The sequence shown here is derived from an EMBL/GenBank/DDBJ whole genome shotgun (WGS) entry which is preliminary data.</text>
</comment>
<sequence precursor="true">MKRLLLAASLLFNTALAHAELNIVIDEGVTGALPIAVVPFKSDGRLPVDVTEVIKADLERSGLFEALSEDRMLARPSRPEDVQFQNWRTADVDNLVIGEVTRVNGGGYNIRFHLMDVYRGKQVIGYDVPATQNGLRSGAHRVADFVFQALTGQRGVFNTRIAYITANGEIGQRRYELIVADADGHDPRAIVRSAEPLMSPAWAPDRRKMAYVAFDDGESAIFVHELRSGVARELVRKPGINGAPAWSPDGKKIAAALSFSGNPEIYIIDVETGAERQVTNSSAIDTEPTWSPDGKKIAFTSDRGGQPQIYELDLASGDVRRLTYDGRSNARAQYAPDGESLVLVNLDQQGYRIGVLELDSRQMRILSKGPLDESPSFAPNGGVIMYARSGGQLATATTDGRVRQSLSQQGTVREPAWSPYLN</sequence>
<dbReference type="PANTHER" id="PTHR36842:SF1">
    <property type="entry name" value="PROTEIN TOLB"/>
    <property type="match status" value="1"/>
</dbReference>
<dbReference type="Gene3D" id="2.120.10.30">
    <property type="entry name" value="TolB, C-terminal domain"/>
    <property type="match status" value="1"/>
</dbReference>
<feature type="domain" description="TolB N-terminal" evidence="7">
    <location>
        <begin position="21"/>
        <end position="123"/>
    </location>
</feature>
<evidence type="ECO:0000256" key="1">
    <source>
        <dbReference type="ARBA" id="ARBA00004418"/>
    </source>
</evidence>
<dbReference type="GO" id="GO:0017038">
    <property type="term" value="P:protein import"/>
    <property type="evidence" value="ECO:0007669"/>
    <property type="project" value="InterPro"/>
</dbReference>
<dbReference type="Pfam" id="PF04052">
    <property type="entry name" value="TolB_N"/>
    <property type="match status" value="1"/>
</dbReference>
<feature type="compositionally biased region" description="Polar residues" evidence="6">
    <location>
        <begin position="396"/>
        <end position="411"/>
    </location>
</feature>
<dbReference type="InterPro" id="IPR011659">
    <property type="entry name" value="WD40"/>
</dbReference>
<dbReference type="HAMAP" id="MF_00671">
    <property type="entry name" value="TolB"/>
    <property type="match status" value="1"/>
</dbReference>
<dbReference type="GO" id="GO:0042597">
    <property type="term" value="C:periplasmic space"/>
    <property type="evidence" value="ECO:0007669"/>
    <property type="project" value="UniProtKB-SubCell"/>
</dbReference>
<reference evidence="8 9" key="1">
    <citation type="submission" date="2018-05" db="EMBL/GenBank/DDBJ databases">
        <title>Abyssibacter profundi OUC007T gen. nov., sp. nov, a marine bacterium isolated from seawater of the Mariana Trench.</title>
        <authorList>
            <person name="Zhou S."/>
        </authorList>
    </citation>
    <scope>NUCLEOTIDE SEQUENCE [LARGE SCALE GENOMIC DNA]</scope>
    <source>
        <strain evidence="8 9">OUC007</strain>
    </source>
</reference>
<evidence type="ECO:0000256" key="6">
    <source>
        <dbReference type="SAM" id="MobiDB-lite"/>
    </source>
</evidence>
<dbReference type="Proteomes" id="UP000251800">
    <property type="component" value="Unassembled WGS sequence"/>
</dbReference>
<keyword evidence="9" id="KW-1185">Reference proteome</keyword>